<organism evidence="3">
    <name type="scientific">Anopheles marajoara</name>
    <dbReference type="NCBI Taxonomy" id="58244"/>
    <lineage>
        <taxon>Eukaryota</taxon>
        <taxon>Metazoa</taxon>
        <taxon>Ecdysozoa</taxon>
        <taxon>Arthropoda</taxon>
        <taxon>Hexapoda</taxon>
        <taxon>Insecta</taxon>
        <taxon>Pterygota</taxon>
        <taxon>Neoptera</taxon>
        <taxon>Endopterygota</taxon>
        <taxon>Diptera</taxon>
        <taxon>Nematocera</taxon>
        <taxon>Culicoidea</taxon>
        <taxon>Culicidae</taxon>
        <taxon>Anophelinae</taxon>
        <taxon>Anopheles</taxon>
    </lineage>
</organism>
<sequence>MSHSWLCSMLRTMLLNFSFVTIRSGACQCFSTTFSPSLPSFDMPLGPPPGCTGAPSTTGPAPPLASLLST</sequence>
<name>A0A2M4CE86_9DIPT</name>
<proteinExistence type="predicted"/>
<protein>
    <submittedName>
        <fullName evidence="3">Putative secreted protein</fullName>
    </submittedName>
</protein>
<feature type="region of interest" description="Disordered" evidence="1">
    <location>
        <begin position="49"/>
        <end position="70"/>
    </location>
</feature>
<dbReference type="AlphaFoldDB" id="A0A2M4CE86"/>
<feature type="signal peptide" evidence="2">
    <location>
        <begin position="1"/>
        <end position="25"/>
    </location>
</feature>
<evidence type="ECO:0000256" key="2">
    <source>
        <dbReference type="SAM" id="SignalP"/>
    </source>
</evidence>
<dbReference type="EMBL" id="GGFJ01014501">
    <property type="protein sequence ID" value="MBW63642.1"/>
    <property type="molecule type" value="Transcribed_RNA"/>
</dbReference>
<accession>A0A2M4CE86</accession>
<reference evidence="3" key="1">
    <citation type="submission" date="2018-01" db="EMBL/GenBank/DDBJ databases">
        <title>An insight into the sialome of Amazonian anophelines.</title>
        <authorList>
            <person name="Ribeiro J.M."/>
            <person name="Scarpassa V."/>
            <person name="Calvo E."/>
        </authorList>
    </citation>
    <scope>NUCLEOTIDE SEQUENCE</scope>
    <source>
        <tissue evidence="3">Salivary glands</tissue>
    </source>
</reference>
<evidence type="ECO:0000313" key="3">
    <source>
        <dbReference type="EMBL" id="MBW63642.1"/>
    </source>
</evidence>
<evidence type="ECO:0000256" key="1">
    <source>
        <dbReference type="SAM" id="MobiDB-lite"/>
    </source>
</evidence>
<keyword evidence="2" id="KW-0732">Signal</keyword>
<feature type="chain" id="PRO_5014999163" evidence="2">
    <location>
        <begin position="26"/>
        <end position="70"/>
    </location>
</feature>